<gene>
    <name evidence="2" type="ORF">BSQ44_13085</name>
</gene>
<dbReference type="InterPro" id="IPR038765">
    <property type="entry name" value="Papain-like_cys_pep_sf"/>
</dbReference>
<dbReference type="InterPro" id="IPR013589">
    <property type="entry name" value="Bac_transglu_N"/>
</dbReference>
<dbReference type="EMBL" id="CP018171">
    <property type="protein sequence ID" value="APH72194.1"/>
    <property type="molecule type" value="Genomic_DNA"/>
</dbReference>
<dbReference type="PANTHER" id="PTHR33490:SF6">
    <property type="entry name" value="SLL1049 PROTEIN"/>
    <property type="match status" value="1"/>
</dbReference>
<dbReference type="KEGG" id="meso:BSQ44_13085"/>
<name>A0A1L3SS13_9HYPH</name>
<reference evidence="3" key="1">
    <citation type="submission" date="2016-11" db="EMBL/GenBank/DDBJ databases">
        <title>Mesorhizobium oceanicum sp. nov., isolated from deep seawater in South China Sea.</title>
        <authorList>
            <person name="Fu G.-Y."/>
        </authorList>
    </citation>
    <scope>NUCLEOTIDE SEQUENCE [LARGE SCALE GENOMIC DNA]</scope>
    <source>
        <strain evidence="3">B7</strain>
    </source>
</reference>
<dbReference type="Gene3D" id="3.10.620.30">
    <property type="match status" value="1"/>
</dbReference>
<dbReference type="STRING" id="1670800.BSQ44_13085"/>
<accession>A0A1L3SS13</accession>
<dbReference type="SMART" id="SM00460">
    <property type="entry name" value="TGc"/>
    <property type="match status" value="1"/>
</dbReference>
<dbReference type="SUPFAM" id="SSF54001">
    <property type="entry name" value="Cysteine proteinases"/>
    <property type="match status" value="1"/>
</dbReference>
<evidence type="ECO:0000313" key="2">
    <source>
        <dbReference type="EMBL" id="APH72194.1"/>
    </source>
</evidence>
<dbReference type="InterPro" id="IPR002931">
    <property type="entry name" value="Transglutaminase-like"/>
</dbReference>
<dbReference type="PANTHER" id="PTHR33490">
    <property type="entry name" value="BLR5614 PROTEIN-RELATED"/>
    <property type="match status" value="1"/>
</dbReference>
<organism evidence="2 3">
    <name type="scientific">Aquibium oceanicum</name>
    <dbReference type="NCBI Taxonomy" id="1670800"/>
    <lineage>
        <taxon>Bacteria</taxon>
        <taxon>Pseudomonadati</taxon>
        <taxon>Pseudomonadota</taxon>
        <taxon>Alphaproteobacteria</taxon>
        <taxon>Hyphomicrobiales</taxon>
        <taxon>Phyllobacteriaceae</taxon>
        <taxon>Aquibium</taxon>
    </lineage>
</organism>
<dbReference type="Pfam" id="PF08379">
    <property type="entry name" value="Bact_transglu_N"/>
    <property type="match status" value="1"/>
</dbReference>
<protein>
    <submittedName>
        <fullName evidence="2">Transglutaminase</fullName>
    </submittedName>
</protein>
<evidence type="ECO:0000259" key="1">
    <source>
        <dbReference type="SMART" id="SM00460"/>
    </source>
</evidence>
<evidence type="ECO:0000313" key="3">
    <source>
        <dbReference type="Proteomes" id="UP000182840"/>
    </source>
</evidence>
<dbReference type="Proteomes" id="UP000182840">
    <property type="component" value="Chromosome"/>
</dbReference>
<dbReference type="OrthoDB" id="9804023at2"/>
<dbReference type="RefSeq" id="WP_072604829.1">
    <property type="nucleotide sequence ID" value="NZ_CP018171.1"/>
</dbReference>
<sequence>MRLKITHRTEYSYDVPLGYALERLRLTPYSGGAQTVHSWSLAIEGAREEVRFVDQFANETILISAEGGPRAIAVEARGEVETRETAGVTGPHRGFAPLWLFEHQTKLTASGEGIARLAETIGEGSELDRLHRLMATVAESVAYLKGTTDVATPAEEALARKSGVCQDHAHVFISAARRLGFPARYISGYLWTEESSGHAASHAWAEAHVEALGWVGFDPANGMSPDERYVRLATGRDYRDATPVSGIRLGQASELLAVSVTVEQ</sequence>
<feature type="domain" description="Transglutaminase-like" evidence="1">
    <location>
        <begin position="157"/>
        <end position="221"/>
    </location>
</feature>
<proteinExistence type="predicted"/>
<dbReference type="AlphaFoldDB" id="A0A1L3SS13"/>
<keyword evidence="3" id="KW-1185">Reference proteome</keyword>
<dbReference type="Pfam" id="PF01841">
    <property type="entry name" value="Transglut_core"/>
    <property type="match status" value="1"/>
</dbReference>